<dbReference type="EMBL" id="CAKOFQ010007212">
    <property type="protein sequence ID" value="CAH1995031.1"/>
    <property type="molecule type" value="Genomic_DNA"/>
</dbReference>
<organism evidence="2 3">
    <name type="scientific">Acanthoscelides obtectus</name>
    <name type="common">Bean weevil</name>
    <name type="synonym">Bruchus obtectus</name>
    <dbReference type="NCBI Taxonomy" id="200917"/>
    <lineage>
        <taxon>Eukaryota</taxon>
        <taxon>Metazoa</taxon>
        <taxon>Ecdysozoa</taxon>
        <taxon>Arthropoda</taxon>
        <taxon>Hexapoda</taxon>
        <taxon>Insecta</taxon>
        <taxon>Pterygota</taxon>
        <taxon>Neoptera</taxon>
        <taxon>Endopterygota</taxon>
        <taxon>Coleoptera</taxon>
        <taxon>Polyphaga</taxon>
        <taxon>Cucujiformia</taxon>
        <taxon>Chrysomeloidea</taxon>
        <taxon>Chrysomelidae</taxon>
        <taxon>Bruchinae</taxon>
        <taxon>Bruchini</taxon>
        <taxon>Acanthoscelides</taxon>
    </lineage>
</organism>
<dbReference type="AlphaFoldDB" id="A0A9P0LHJ2"/>
<keyword evidence="1" id="KW-0812">Transmembrane</keyword>
<proteinExistence type="predicted"/>
<feature type="transmembrane region" description="Helical" evidence="1">
    <location>
        <begin position="6"/>
        <end position="28"/>
    </location>
</feature>
<protein>
    <recommendedName>
        <fullName evidence="4">PiggyBac transposable element-derived protein domain-containing protein</fullName>
    </recommendedName>
</protein>
<reference evidence="2" key="1">
    <citation type="submission" date="2022-03" db="EMBL/GenBank/DDBJ databases">
        <authorList>
            <person name="Sayadi A."/>
        </authorList>
    </citation>
    <scope>NUCLEOTIDE SEQUENCE</scope>
</reference>
<keyword evidence="1" id="KW-0472">Membrane</keyword>
<keyword evidence="3" id="KW-1185">Reference proteome</keyword>
<dbReference type="PANTHER" id="PTHR47272">
    <property type="entry name" value="DDE_TNP_1_7 DOMAIN-CONTAINING PROTEIN"/>
    <property type="match status" value="1"/>
</dbReference>
<evidence type="ECO:0008006" key="4">
    <source>
        <dbReference type="Google" id="ProtNLM"/>
    </source>
</evidence>
<evidence type="ECO:0000313" key="2">
    <source>
        <dbReference type="EMBL" id="CAH1995031.1"/>
    </source>
</evidence>
<evidence type="ECO:0000256" key="1">
    <source>
        <dbReference type="SAM" id="Phobius"/>
    </source>
</evidence>
<keyword evidence="1" id="KW-1133">Transmembrane helix</keyword>
<name>A0A9P0LHJ2_ACAOB</name>
<dbReference type="OrthoDB" id="6774960at2759"/>
<dbReference type="Proteomes" id="UP001152888">
    <property type="component" value="Unassembled WGS sequence"/>
</dbReference>
<sequence length="143" mass="16928">MRVTIQIYLATMLKVVLDMCCVNAWLLWRRSNKEFDLPLKDFKLAIADSLCNLNREHKRRVGRPSAELQTLYAMKKKRGPTKEIPQQEVRLDGMDHLPEWSEQQRSRCKFPLCQSKSFVSCTKCKVSLCFNKERNCFLRFHTE</sequence>
<evidence type="ECO:0000313" key="3">
    <source>
        <dbReference type="Proteomes" id="UP001152888"/>
    </source>
</evidence>
<comment type="caution">
    <text evidence="2">The sequence shown here is derived from an EMBL/GenBank/DDBJ whole genome shotgun (WGS) entry which is preliminary data.</text>
</comment>
<gene>
    <name evidence="2" type="ORF">ACAOBT_LOCUS22358</name>
</gene>
<accession>A0A9P0LHJ2</accession>